<evidence type="ECO:0000313" key="3">
    <source>
        <dbReference type="Proteomes" id="UP000073601"/>
    </source>
</evidence>
<gene>
    <name evidence="2" type="ORF">GMA8713_01433</name>
</gene>
<name>A0A128F122_9GAMM</name>
<feature type="transmembrane region" description="Helical" evidence="1">
    <location>
        <begin position="27"/>
        <end position="60"/>
    </location>
</feature>
<dbReference type="Proteomes" id="UP000073601">
    <property type="component" value="Unassembled WGS sequence"/>
</dbReference>
<dbReference type="OrthoDB" id="5918799at2"/>
<keyword evidence="1" id="KW-1133">Transmembrane helix</keyword>
<evidence type="ECO:0000313" key="2">
    <source>
        <dbReference type="EMBL" id="CZF80502.1"/>
    </source>
</evidence>
<dbReference type="RefSeq" id="WP_002536654.1">
    <property type="nucleotide sequence ID" value="NZ_CAWRCI010000010.1"/>
</dbReference>
<keyword evidence="3" id="KW-1185">Reference proteome</keyword>
<accession>A0A128F122</accession>
<keyword evidence="1" id="KW-0812">Transmembrane</keyword>
<organism evidence="2 3">
    <name type="scientific">Grimontia marina</name>
    <dbReference type="NCBI Taxonomy" id="646534"/>
    <lineage>
        <taxon>Bacteria</taxon>
        <taxon>Pseudomonadati</taxon>
        <taxon>Pseudomonadota</taxon>
        <taxon>Gammaproteobacteria</taxon>
        <taxon>Vibrionales</taxon>
        <taxon>Vibrionaceae</taxon>
        <taxon>Grimontia</taxon>
    </lineage>
</organism>
<sequence length="87" mass="9653">MSDENKNTSMWQRAKEMVKRVVQEAPMAILGVVSFSLLFMLGLVTLGISLMAGVAAIIMAKWQQRKMANDIANPTDKRNDEEPIAAM</sequence>
<protein>
    <submittedName>
        <fullName evidence="2">Uncharacterized protein</fullName>
    </submittedName>
</protein>
<proteinExistence type="predicted"/>
<dbReference type="AlphaFoldDB" id="A0A128F122"/>
<dbReference type="EMBL" id="FIZY01000010">
    <property type="protein sequence ID" value="CZF80502.1"/>
    <property type="molecule type" value="Genomic_DNA"/>
</dbReference>
<reference evidence="3" key="1">
    <citation type="submission" date="2016-02" db="EMBL/GenBank/DDBJ databases">
        <authorList>
            <person name="Rodrigo-Torres Lidia"/>
            <person name="Arahal R.David."/>
        </authorList>
    </citation>
    <scope>NUCLEOTIDE SEQUENCE [LARGE SCALE GENOMIC DNA]</scope>
    <source>
        <strain evidence="3">CECT 8713</strain>
    </source>
</reference>
<evidence type="ECO:0000256" key="1">
    <source>
        <dbReference type="SAM" id="Phobius"/>
    </source>
</evidence>
<keyword evidence="1" id="KW-0472">Membrane</keyword>